<feature type="transmembrane region" description="Helical" evidence="18">
    <location>
        <begin position="117"/>
        <end position="137"/>
    </location>
</feature>
<evidence type="ECO:0000256" key="4">
    <source>
        <dbReference type="ARBA" id="ARBA00010441"/>
    </source>
</evidence>
<keyword evidence="14" id="KW-1208">Phospholipid metabolism</keyword>
<dbReference type="UniPathway" id="UPA00084">
    <property type="reaction ID" value="UER00503"/>
</dbReference>
<reference evidence="19 20" key="1">
    <citation type="journal article" date="2014" name="Genome Announc.">
        <title>Draft Genome Sequence of Fervidicella metallireducens Strain AeBT, an Iron-Reducing Thermoanaerobe from the Great Artesian Basin.</title>
        <authorList>
            <person name="Patel B.K."/>
        </authorList>
    </citation>
    <scope>NUCLEOTIDE SEQUENCE [LARGE SCALE GENOMIC DNA]</scope>
    <source>
        <strain evidence="19 20">AeB</strain>
    </source>
</reference>
<comment type="catalytic activity">
    <reaction evidence="16">
        <text>a CDP-1,2-diacyl-sn-glycerol + sn-glycerol 3-phosphate = a 1,2-diacyl-sn-glycero-3-phospho-(1'-sn-glycero-3'-phosphate) + CMP + H(+)</text>
        <dbReference type="Rhea" id="RHEA:12593"/>
        <dbReference type="ChEBI" id="CHEBI:15378"/>
        <dbReference type="ChEBI" id="CHEBI:57597"/>
        <dbReference type="ChEBI" id="CHEBI:58332"/>
        <dbReference type="ChEBI" id="CHEBI:60110"/>
        <dbReference type="ChEBI" id="CHEBI:60377"/>
        <dbReference type="EC" id="2.7.8.5"/>
    </reaction>
</comment>
<evidence type="ECO:0000256" key="9">
    <source>
        <dbReference type="ARBA" id="ARBA00022692"/>
    </source>
</evidence>
<keyword evidence="8 17" id="KW-0808">Transferase</keyword>
<evidence type="ECO:0000256" key="11">
    <source>
        <dbReference type="ARBA" id="ARBA00023098"/>
    </source>
</evidence>
<evidence type="ECO:0000256" key="10">
    <source>
        <dbReference type="ARBA" id="ARBA00022989"/>
    </source>
</evidence>
<proteinExistence type="inferred from homology"/>
<name>A0A017RRS5_9CLOT</name>
<evidence type="ECO:0000256" key="13">
    <source>
        <dbReference type="ARBA" id="ARBA00023209"/>
    </source>
</evidence>
<dbReference type="RefSeq" id="WP_035381415.1">
    <property type="nucleotide sequence ID" value="NZ_AZQP01000055.1"/>
</dbReference>
<keyword evidence="7" id="KW-0444">Lipid biosynthesis</keyword>
<organism evidence="19 20">
    <name type="scientific">Fervidicella metallireducens AeB</name>
    <dbReference type="NCBI Taxonomy" id="1403537"/>
    <lineage>
        <taxon>Bacteria</taxon>
        <taxon>Bacillati</taxon>
        <taxon>Bacillota</taxon>
        <taxon>Clostridia</taxon>
        <taxon>Eubacteriales</taxon>
        <taxon>Clostridiaceae</taxon>
        <taxon>Fervidicella</taxon>
    </lineage>
</organism>
<dbReference type="GO" id="GO:0008444">
    <property type="term" value="F:CDP-diacylglycerol-glycerol-3-phosphate 3-phosphatidyltransferase activity"/>
    <property type="evidence" value="ECO:0007669"/>
    <property type="project" value="UniProtKB-EC"/>
</dbReference>
<evidence type="ECO:0000256" key="1">
    <source>
        <dbReference type="ARBA" id="ARBA00003973"/>
    </source>
</evidence>
<evidence type="ECO:0000256" key="14">
    <source>
        <dbReference type="ARBA" id="ARBA00023264"/>
    </source>
</evidence>
<dbReference type="InterPro" id="IPR050324">
    <property type="entry name" value="CDP-alcohol_PTase-I"/>
</dbReference>
<dbReference type="GO" id="GO:0006655">
    <property type="term" value="P:phosphatidylglycerol biosynthetic process"/>
    <property type="evidence" value="ECO:0007669"/>
    <property type="project" value="UniProtKB-UniPathway"/>
</dbReference>
<evidence type="ECO:0000256" key="6">
    <source>
        <dbReference type="ARBA" id="ARBA00014944"/>
    </source>
</evidence>
<evidence type="ECO:0000256" key="16">
    <source>
        <dbReference type="ARBA" id="ARBA00048586"/>
    </source>
</evidence>
<keyword evidence="9 18" id="KW-0812">Transmembrane</keyword>
<evidence type="ECO:0000313" key="19">
    <source>
        <dbReference type="EMBL" id="EYE87458.1"/>
    </source>
</evidence>
<keyword evidence="12 18" id="KW-0472">Membrane</keyword>
<dbReference type="Proteomes" id="UP000019681">
    <property type="component" value="Unassembled WGS sequence"/>
</dbReference>
<dbReference type="Pfam" id="PF01066">
    <property type="entry name" value="CDP-OH_P_transf"/>
    <property type="match status" value="1"/>
</dbReference>
<evidence type="ECO:0000256" key="2">
    <source>
        <dbReference type="ARBA" id="ARBA00004141"/>
    </source>
</evidence>
<evidence type="ECO:0000256" key="3">
    <source>
        <dbReference type="ARBA" id="ARBA00005042"/>
    </source>
</evidence>
<comment type="pathway">
    <text evidence="3">Phospholipid metabolism; phosphatidylglycerol biosynthesis; phosphatidylglycerol from CDP-diacylglycerol: step 1/2.</text>
</comment>
<evidence type="ECO:0000256" key="17">
    <source>
        <dbReference type="RuleBase" id="RU003750"/>
    </source>
</evidence>
<evidence type="ECO:0000256" key="15">
    <source>
        <dbReference type="ARBA" id="ARBA00033018"/>
    </source>
</evidence>
<dbReference type="PIRSF" id="PIRSF000847">
    <property type="entry name" value="Phos_ph_gly_syn"/>
    <property type="match status" value="1"/>
</dbReference>
<dbReference type="STRING" id="1403537.Q428_13215"/>
<dbReference type="GO" id="GO:0016020">
    <property type="term" value="C:membrane"/>
    <property type="evidence" value="ECO:0007669"/>
    <property type="project" value="UniProtKB-SubCell"/>
</dbReference>
<dbReference type="Gene3D" id="1.20.120.1760">
    <property type="match status" value="1"/>
</dbReference>
<dbReference type="AlphaFoldDB" id="A0A017RRS5"/>
<comment type="similarity">
    <text evidence="4 17">Belongs to the CDP-alcohol phosphatidyltransferase class-I family.</text>
</comment>
<dbReference type="InterPro" id="IPR048254">
    <property type="entry name" value="CDP_ALCOHOL_P_TRANSF_CS"/>
</dbReference>
<accession>A0A017RRS5</accession>
<dbReference type="PROSITE" id="PS00379">
    <property type="entry name" value="CDP_ALCOHOL_P_TRANSF"/>
    <property type="match status" value="1"/>
</dbReference>
<dbReference type="InterPro" id="IPR000462">
    <property type="entry name" value="CDP-OH_P_trans"/>
</dbReference>
<feature type="transmembrane region" description="Helical" evidence="18">
    <location>
        <begin position="143"/>
        <end position="167"/>
    </location>
</feature>
<keyword evidence="13" id="KW-0594">Phospholipid biosynthesis</keyword>
<comment type="caution">
    <text evidence="19">The sequence shown here is derived from an EMBL/GenBank/DDBJ whole genome shotgun (WGS) entry which is preliminary data.</text>
</comment>
<protein>
    <recommendedName>
        <fullName evidence="6">CDP-diacylglycerol--glycerol-3-phosphate 3-phosphatidyltransferase</fullName>
        <ecNumber evidence="5">2.7.8.5</ecNumber>
    </recommendedName>
    <alternativeName>
        <fullName evidence="15">Phosphatidylglycerophosphate synthase</fullName>
    </alternativeName>
</protein>
<evidence type="ECO:0000256" key="12">
    <source>
        <dbReference type="ARBA" id="ARBA00023136"/>
    </source>
</evidence>
<evidence type="ECO:0000256" key="5">
    <source>
        <dbReference type="ARBA" id="ARBA00013170"/>
    </source>
</evidence>
<dbReference type="PANTHER" id="PTHR14269">
    <property type="entry name" value="CDP-DIACYLGLYCEROL--GLYCEROL-3-PHOSPHATE 3-PHOSPHATIDYLTRANSFERASE-RELATED"/>
    <property type="match status" value="1"/>
</dbReference>
<comment type="function">
    <text evidence="1">This protein catalyzes the committed step to the synthesis of the acidic phospholipids.</text>
</comment>
<comment type="subcellular location">
    <subcellularLocation>
        <location evidence="2">Membrane</location>
        <topology evidence="2">Multi-pass membrane protein</topology>
    </subcellularLocation>
</comment>
<feature type="transmembrane region" description="Helical" evidence="18">
    <location>
        <begin position="6"/>
        <end position="23"/>
    </location>
</feature>
<keyword evidence="10 18" id="KW-1133">Transmembrane helix</keyword>
<dbReference type="InterPro" id="IPR043130">
    <property type="entry name" value="CDP-OH_PTrfase_TM_dom"/>
</dbReference>
<dbReference type="PANTHER" id="PTHR14269:SF62">
    <property type="entry name" value="CDP-DIACYLGLYCEROL--GLYCEROL-3-PHOSPHATE 3-PHOSPHATIDYLTRANSFERASE 1, CHLOROPLASTIC"/>
    <property type="match status" value="1"/>
</dbReference>
<dbReference type="EC" id="2.7.8.5" evidence="5"/>
<sequence length="175" mass="20177">MNIPNLLTTIRFILIPVFFIIYFSSMDNSFITSMLVFFSAGITDVLDGYIARKYNLITKLGTVLDPLADKLMTLSVLFCLSLDKIISKWVFIIFLIKEMFMILGGIKLFKYKKVISAKYYGKLATAFLYLSIAVMILDRSIGIYIMYISICVTLFAFINYLMTYIFISKNKDMQL</sequence>
<keyword evidence="11" id="KW-0443">Lipid metabolism</keyword>
<dbReference type="EMBL" id="AZQP01000055">
    <property type="protein sequence ID" value="EYE87458.1"/>
    <property type="molecule type" value="Genomic_DNA"/>
</dbReference>
<evidence type="ECO:0000256" key="18">
    <source>
        <dbReference type="SAM" id="Phobius"/>
    </source>
</evidence>
<evidence type="ECO:0000256" key="7">
    <source>
        <dbReference type="ARBA" id="ARBA00022516"/>
    </source>
</evidence>
<evidence type="ECO:0000313" key="20">
    <source>
        <dbReference type="Proteomes" id="UP000019681"/>
    </source>
</evidence>
<keyword evidence="20" id="KW-1185">Reference proteome</keyword>
<gene>
    <name evidence="19" type="ORF">Q428_13215</name>
</gene>
<dbReference type="InterPro" id="IPR004570">
    <property type="entry name" value="Phosphatidylglycerol_P_synth"/>
</dbReference>
<dbReference type="OrthoDB" id="9796672at2"/>
<evidence type="ECO:0000256" key="8">
    <source>
        <dbReference type="ARBA" id="ARBA00022679"/>
    </source>
</evidence>